<sequence length="116" mass="12379">MSRATCLARDDHADGACSLIDFYLEQRATLDGIVVGKVRAGARQPVVVMAEDLWNAAPSAPRRPKLRAKANPAGHQAPRPPDTNQWLGWVGRSSTGADNGCAWAHWASAISQSSTS</sequence>
<reference evidence="2 3" key="1">
    <citation type="submission" date="2020-07" db="EMBL/GenBank/DDBJ databases">
        <title>Genomic Encyclopedia of Archaeal and Bacterial Type Strains, Phase II (KMG-II): from individual species to whole genera.</title>
        <authorList>
            <person name="Goeker M."/>
        </authorList>
    </citation>
    <scope>NUCLEOTIDE SEQUENCE [LARGE SCALE GENOMIC DNA]</scope>
    <source>
        <strain evidence="2 3">DSM 21226</strain>
    </source>
</reference>
<dbReference type="EMBL" id="JACCFH010000001">
    <property type="protein sequence ID" value="NYG34590.1"/>
    <property type="molecule type" value="Genomic_DNA"/>
</dbReference>
<gene>
    <name evidence="2" type="ORF">BDD16_003576</name>
</gene>
<feature type="region of interest" description="Disordered" evidence="1">
    <location>
        <begin position="58"/>
        <end position="90"/>
    </location>
</feature>
<protein>
    <submittedName>
        <fullName evidence="2">Uncharacterized protein</fullName>
    </submittedName>
</protein>
<evidence type="ECO:0000313" key="2">
    <source>
        <dbReference type="EMBL" id="NYG34590.1"/>
    </source>
</evidence>
<organism evidence="2 3">
    <name type="scientific">Sphaerotilus montanus</name>
    <dbReference type="NCBI Taxonomy" id="522889"/>
    <lineage>
        <taxon>Bacteria</taxon>
        <taxon>Pseudomonadati</taxon>
        <taxon>Pseudomonadota</taxon>
        <taxon>Betaproteobacteria</taxon>
        <taxon>Burkholderiales</taxon>
        <taxon>Sphaerotilaceae</taxon>
        <taxon>Sphaerotilus</taxon>
    </lineage>
</organism>
<name>A0A7Y9ULB1_9BURK</name>
<dbReference type="Proteomes" id="UP000518288">
    <property type="component" value="Unassembled WGS sequence"/>
</dbReference>
<proteinExistence type="predicted"/>
<comment type="caution">
    <text evidence="2">The sequence shown here is derived from an EMBL/GenBank/DDBJ whole genome shotgun (WGS) entry which is preliminary data.</text>
</comment>
<evidence type="ECO:0000313" key="3">
    <source>
        <dbReference type="Proteomes" id="UP000518288"/>
    </source>
</evidence>
<evidence type="ECO:0000256" key="1">
    <source>
        <dbReference type="SAM" id="MobiDB-lite"/>
    </source>
</evidence>
<accession>A0A7Y9ULB1</accession>
<keyword evidence="3" id="KW-1185">Reference proteome</keyword>
<dbReference type="AlphaFoldDB" id="A0A7Y9ULB1"/>
<dbReference type="RefSeq" id="WP_179635209.1">
    <property type="nucleotide sequence ID" value="NZ_JACCFH010000001.1"/>
</dbReference>